<dbReference type="AlphaFoldDB" id="A0A9D4UBT2"/>
<evidence type="ECO:0000313" key="2">
    <source>
        <dbReference type="Proteomes" id="UP000886520"/>
    </source>
</evidence>
<keyword evidence="2" id="KW-1185">Reference proteome</keyword>
<dbReference type="Proteomes" id="UP000886520">
    <property type="component" value="Chromosome 20"/>
</dbReference>
<gene>
    <name evidence="1" type="ORF">GOP47_0021293</name>
</gene>
<proteinExistence type="predicted"/>
<protein>
    <submittedName>
        <fullName evidence="1">Uncharacterized protein</fullName>
    </submittedName>
</protein>
<name>A0A9D4UBT2_ADICA</name>
<organism evidence="1 2">
    <name type="scientific">Adiantum capillus-veneris</name>
    <name type="common">Maidenhair fern</name>
    <dbReference type="NCBI Taxonomy" id="13818"/>
    <lineage>
        <taxon>Eukaryota</taxon>
        <taxon>Viridiplantae</taxon>
        <taxon>Streptophyta</taxon>
        <taxon>Embryophyta</taxon>
        <taxon>Tracheophyta</taxon>
        <taxon>Polypodiopsida</taxon>
        <taxon>Polypodiidae</taxon>
        <taxon>Polypodiales</taxon>
        <taxon>Pteridineae</taxon>
        <taxon>Pteridaceae</taxon>
        <taxon>Vittarioideae</taxon>
        <taxon>Adiantum</taxon>
    </lineage>
</organism>
<sequence length="105" mass="11895">MIPALSKLLGSFHINQNKCQLPLFGLNINQGNVKHNNKLYPQQIFLAFGIHFNCMFCSYFPTWKCSDTTSTPSETTQPPVCGNFFYLLHDLDSPYGNCTSLIFIP</sequence>
<comment type="caution">
    <text evidence="1">The sequence shown here is derived from an EMBL/GenBank/DDBJ whole genome shotgun (WGS) entry which is preliminary data.</text>
</comment>
<reference evidence="1" key="1">
    <citation type="submission" date="2021-01" db="EMBL/GenBank/DDBJ databases">
        <title>Adiantum capillus-veneris genome.</title>
        <authorList>
            <person name="Fang Y."/>
            <person name="Liao Q."/>
        </authorList>
    </citation>
    <scope>NUCLEOTIDE SEQUENCE</scope>
    <source>
        <strain evidence="1">H3</strain>
        <tissue evidence="1">Leaf</tissue>
    </source>
</reference>
<evidence type="ECO:0000313" key="1">
    <source>
        <dbReference type="EMBL" id="KAI5064623.1"/>
    </source>
</evidence>
<dbReference type="EMBL" id="JABFUD020000020">
    <property type="protein sequence ID" value="KAI5064623.1"/>
    <property type="molecule type" value="Genomic_DNA"/>
</dbReference>
<accession>A0A9D4UBT2</accession>